<keyword evidence="2" id="KW-1185">Reference proteome</keyword>
<dbReference type="GO" id="GO:0042602">
    <property type="term" value="F:riboflavin reductase (NADPH) activity"/>
    <property type="evidence" value="ECO:0007669"/>
    <property type="project" value="TreeGrafter"/>
</dbReference>
<dbReference type="InterPro" id="IPR051606">
    <property type="entry name" value="Polyketide_Oxido-like"/>
</dbReference>
<dbReference type="PANTHER" id="PTHR43355">
    <property type="entry name" value="FLAVIN REDUCTASE (NADPH)"/>
    <property type="match status" value="1"/>
</dbReference>
<gene>
    <name evidence="1" type="ORF">EAI_04141</name>
</gene>
<dbReference type="InParanoid" id="E2BW00"/>
<dbReference type="Proteomes" id="UP000008237">
    <property type="component" value="Unassembled WGS sequence"/>
</dbReference>
<proteinExistence type="predicted"/>
<sequence length="89" mass="9942">MKAIAGTDAVVVALGTRNDLSPTTVLSCGLKNIISAMKAYNVELVSVCLSGKMQLKQKLHICNFFLIAHIYIYNIHNIRARHVYIYPHI</sequence>
<dbReference type="OrthoDB" id="419598at2759"/>
<name>E2BW00_HARSA</name>
<evidence type="ECO:0000313" key="2">
    <source>
        <dbReference type="Proteomes" id="UP000008237"/>
    </source>
</evidence>
<organism evidence="2">
    <name type="scientific">Harpegnathos saltator</name>
    <name type="common">Jerdon's jumping ant</name>
    <dbReference type="NCBI Taxonomy" id="610380"/>
    <lineage>
        <taxon>Eukaryota</taxon>
        <taxon>Metazoa</taxon>
        <taxon>Ecdysozoa</taxon>
        <taxon>Arthropoda</taxon>
        <taxon>Hexapoda</taxon>
        <taxon>Insecta</taxon>
        <taxon>Pterygota</taxon>
        <taxon>Neoptera</taxon>
        <taxon>Endopterygota</taxon>
        <taxon>Hymenoptera</taxon>
        <taxon>Apocrita</taxon>
        <taxon>Aculeata</taxon>
        <taxon>Formicoidea</taxon>
        <taxon>Formicidae</taxon>
        <taxon>Ponerinae</taxon>
        <taxon>Ponerini</taxon>
        <taxon>Harpegnathos</taxon>
    </lineage>
</organism>
<dbReference type="EMBL" id="GL451081">
    <property type="protein sequence ID" value="EFN80129.1"/>
    <property type="molecule type" value="Genomic_DNA"/>
</dbReference>
<dbReference type="AlphaFoldDB" id="E2BW00"/>
<dbReference type="STRING" id="610380.E2BW00"/>
<dbReference type="Gene3D" id="3.40.50.720">
    <property type="entry name" value="NAD(P)-binding Rossmann-like Domain"/>
    <property type="match status" value="1"/>
</dbReference>
<accession>E2BW00</accession>
<dbReference type="PANTHER" id="PTHR43355:SF2">
    <property type="entry name" value="FLAVIN REDUCTASE (NADPH)"/>
    <property type="match status" value="1"/>
</dbReference>
<reference evidence="1 2" key="1">
    <citation type="journal article" date="2010" name="Science">
        <title>Genomic comparison of the ants Camponotus floridanus and Harpegnathos saltator.</title>
        <authorList>
            <person name="Bonasio R."/>
            <person name="Zhang G."/>
            <person name="Ye C."/>
            <person name="Mutti N.S."/>
            <person name="Fang X."/>
            <person name="Qin N."/>
            <person name="Donahue G."/>
            <person name="Yang P."/>
            <person name="Li Q."/>
            <person name="Li C."/>
            <person name="Zhang P."/>
            <person name="Huang Z."/>
            <person name="Berger S.L."/>
            <person name="Reinberg D."/>
            <person name="Wang J."/>
            <person name="Liebig J."/>
        </authorList>
    </citation>
    <scope>NUCLEOTIDE SEQUENCE [LARGE SCALE GENOMIC DNA]</scope>
    <source>
        <strain evidence="1 2">R22 G/1</strain>
    </source>
</reference>
<dbReference type="GO" id="GO:0004074">
    <property type="term" value="F:biliverdin reductase [NAD(P)H] activity"/>
    <property type="evidence" value="ECO:0007669"/>
    <property type="project" value="TreeGrafter"/>
</dbReference>
<protein>
    <submittedName>
        <fullName evidence="1">Flavin reductase</fullName>
    </submittedName>
</protein>
<evidence type="ECO:0000313" key="1">
    <source>
        <dbReference type="EMBL" id="EFN80129.1"/>
    </source>
</evidence>